<dbReference type="OrthoDB" id="10507680at2759"/>
<dbReference type="Proteomes" id="UP000001307">
    <property type="component" value="Unassembled WGS sequence"/>
</dbReference>
<gene>
    <name evidence="2" type="ORF">GSOID_T00002226001</name>
</gene>
<keyword evidence="3" id="KW-1185">Reference proteome</keyword>
<sequence>MLLESSDLTEKEGREIQKNTIELLTKTSVSISKDSDKNSAPNPVSIASRIEIEELKKVVKDLKSNLDRVEERHKITEEENTKYRKAQNQRIENLENRVATLQLALMKSATVSSTVNSEDEALENSTEQALDLEAYGLTKKEYLSLDKIRLFGIFNEEDQSANNNGLPKPDAQDIRLLLKAVQNGLKEFSIKQMGSNFVEFFGDGLKLTFDAGMTKDREYLWERYTLSGKLSGNQGIKFKGKLKVTSSRRGRVFSELGWTESVTEGDQEVFIVQYML</sequence>
<dbReference type="InParanoid" id="E4X502"/>
<dbReference type="AlphaFoldDB" id="E4X502"/>
<protein>
    <submittedName>
        <fullName evidence="2">Uncharacterized protein</fullName>
    </submittedName>
</protein>
<keyword evidence="1" id="KW-0175">Coiled coil</keyword>
<reference evidence="2" key="1">
    <citation type="journal article" date="2010" name="Science">
        <title>Plasticity of animal genome architecture unmasked by rapid evolution of a pelagic tunicate.</title>
        <authorList>
            <person name="Denoeud F."/>
            <person name="Henriet S."/>
            <person name="Mungpakdee S."/>
            <person name="Aury J.M."/>
            <person name="Da Silva C."/>
            <person name="Brinkmann H."/>
            <person name="Mikhaleva J."/>
            <person name="Olsen L.C."/>
            <person name="Jubin C."/>
            <person name="Canestro C."/>
            <person name="Bouquet J.M."/>
            <person name="Danks G."/>
            <person name="Poulain J."/>
            <person name="Campsteijn C."/>
            <person name="Adamski M."/>
            <person name="Cross I."/>
            <person name="Yadetie F."/>
            <person name="Muffato M."/>
            <person name="Louis A."/>
            <person name="Butcher S."/>
            <person name="Tsagkogeorga G."/>
            <person name="Konrad A."/>
            <person name="Singh S."/>
            <person name="Jensen M.F."/>
            <person name="Cong E.H."/>
            <person name="Eikeseth-Otteraa H."/>
            <person name="Noel B."/>
            <person name="Anthouard V."/>
            <person name="Porcel B.M."/>
            <person name="Kachouri-Lafond R."/>
            <person name="Nishino A."/>
            <person name="Ugolini M."/>
            <person name="Chourrout P."/>
            <person name="Nishida H."/>
            <person name="Aasland R."/>
            <person name="Huzurbazar S."/>
            <person name="Westhof E."/>
            <person name="Delsuc F."/>
            <person name="Lehrach H."/>
            <person name="Reinhardt R."/>
            <person name="Weissenbach J."/>
            <person name="Roy S.W."/>
            <person name="Artiguenave F."/>
            <person name="Postlethwait J.H."/>
            <person name="Manak J.R."/>
            <person name="Thompson E.M."/>
            <person name="Jaillon O."/>
            <person name="Du Pasquier L."/>
            <person name="Boudinot P."/>
            <person name="Liberles D.A."/>
            <person name="Volff J.N."/>
            <person name="Philippe H."/>
            <person name="Lenhard B."/>
            <person name="Roest Crollius H."/>
            <person name="Wincker P."/>
            <person name="Chourrout D."/>
        </authorList>
    </citation>
    <scope>NUCLEOTIDE SEQUENCE [LARGE SCALE GENOMIC DNA]</scope>
</reference>
<evidence type="ECO:0000256" key="1">
    <source>
        <dbReference type="SAM" id="Coils"/>
    </source>
</evidence>
<proteinExistence type="predicted"/>
<evidence type="ECO:0000313" key="2">
    <source>
        <dbReference type="EMBL" id="CBY18371.1"/>
    </source>
</evidence>
<name>E4X502_OIKDI</name>
<organism evidence="2">
    <name type="scientific">Oikopleura dioica</name>
    <name type="common">Tunicate</name>
    <dbReference type="NCBI Taxonomy" id="34765"/>
    <lineage>
        <taxon>Eukaryota</taxon>
        <taxon>Metazoa</taxon>
        <taxon>Chordata</taxon>
        <taxon>Tunicata</taxon>
        <taxon>Appendicularia</taxon>
        <taxon>Copelata</taxon>
        <taxon>Oikopleuridae</taxon>
        <taxon>Oikopleura</taxon>
    </lineage>
</organism>
<dbReference type="EMBL" id="FN653025">
    <property type="protein sequence ID" value="CBY18371.1"/>
    <property type="molecule type" value="Genomic_DNA"/>
</dbReference>
<evidence type="ECO:0000313" key="3">
    <source>
        <dbReference type="Proteomes" id="UP000001307"/>
    </source>
</evidence>
<feature type="coiled-coil region" evidence="1">
    <location>
        <begin position="52"/>
        <end position="104"/>
    </location>
</feature>
<accession>E4X502</accession>